<gene>
    <name evidence="2" type="ORF">GCM10010302_26600</name>
</gene>
<reference evidence="2 3" key="1">
    <citation type="journal article" date="2019" name="Int. J. Syst. Evol. Microbiol.">
        <title>The Global Catalogue of Microorganisms (GCM) 10K type strain sequencing project: providing services to taxonomists for standard genome sequencing and annotation.</title>
        <authorList>
            <consortium name="The Broad Institute Genomics Platform"/>
            <consortium name="The Broad Institute Genome Sequencing Center for Infectious Disease"/>
            <person name="Wu L."/>
            <person name="Ma J."/>
        </authorList>
    </citation>
    <scope>NUCLEOTIDE SEQUENCE [LARGE SCALE GENOMIC DNA]</scope>
    <source>
        <strain evidence="2 3">JCM 4505</strain>
    </source>
</reference>
<proteinExistence type="predicted"/>
<evidence type="ECO:0000313" key="2">
    <source>
        <dbReference type="EMBL" id="GAA0286947.1"/>
    </source>
</evidence>
<sequence>MTTPSLPRRTPGSSGRQPNAEATDRIPWEAFAVSADTSATYGQPSPALIARARRGWRRLGNLHERLGQGGAQ</sequence>
<dbReference type="Proteomes" id="UP001501867">
    <property type="component" value="Unassembled WGS sequence"/>
</dbReference>
<protein>
    <submittedName>
        <fullName evidence="2">Uncharacterized protein</fullName>
    </submittedName>
</protein>
<dbReference type="EMBL" id="BAAABV010000015">
    <property type="protein sequence ID" value="GAA0286947.1"/>
    <property type="molecule type" value="Genomic_DNA"/>
</dbReference>
<evidence type="ECO:0000313" key="3">
    <source>
        <dbReference type="Proteomes" id="UP001501867"/>
    </source>
</evidence>
<comment type="caution">
    <text evidence="2">The sequence shown here is derived from an EMBL/GenBank/DDBJ whole genome shotgun (WGS) entry which is preliminary data.</text>
</comment>
<accession>A0ABN0VCH3</accession>
<dbReference type="RefSeq" id="WP_344157654.1">
    <property type="nucleotide sequence ID" value="NZ_BAAABV010000015.1"/>
</dbReference>
<keyword evidence="3" id="KW-1185">Reference proteome</keyword>
<organism evidence="2 3">
    <name type="scientific">Streptomyces polychromogenes</name>
    <dbReference type="NCBI Taxonomy" id="67342"/>
    <lineage>
        <taxon>Bacteria</taxon>
        <taxon>Bacillati</taxon>
        <taxon>Actinomycetota</taxon>
        <taxon>Actinomycetes</taxon>
        <taxon>Kitasatosporales</taxon>
        <taxon>Streptomycetaceae</taxon>
        <taxon>Streptomyces</taxon>
    </lineage>
</organism>
<feature type="region of interest" description="Disordered" evidence="1">
    <location>
        <begin position="1"/>
        <end position="25"/>
    </location>
</feature>
<evidence type="ECO:0000256" key="1">
    <source>
        <dbReference type="SAM" id="MobiDB-lite"/>
    </source>
</evidence>
<name>A0ABN0VCH3_9ACTN</name>
<feature type="compositionally biased region" description="Polar residues" evidence="1">
    <location>
        <begin position="1"/>
        <end position="17"/>
    </location>
</feature>